<dbReference type="PANTHER" id="PTHR43591">
    <property type="entry name" value="METHYLTRANSFERASE"/>
    <property type="match status" value="1"/>
</dbReference>
<keyword evidence="11" id="KW-1185">Reference proteome</keyword>
<keyword evidence="2" id="KW-0489">Methyltransferase</keyword>
<comment type="subcellular location">
    <subcellularLocation>
        <location evidence="1">Nucleus</location>
    </subcellularLocation>
</comment>
<gene>
    <name evidence="10" type="ORF">QBC37DRAFT_79343</name>
</gene>
<evidence type="ECO:0000256" key="2">
    <source>
        <dbReference type="ARBA" id="ARBA00022603"/>
    </source>
</evidence>
<dbReference type="SUPFAM" id="SSF53335">
    <property type="entry name" value="S-adenosyl-L-methionine-dependent methyltransferases"/>
    <property type="match status" value="1"/>
</dbReference>
<protein>
    <submittedName>
        <fullName evidence="10">Trans-aconitate 2-methyltransferase</fullName>
    </submittedName>
</protein>
<accession>A0AAN7B4Z6</accession>
<evidence type="ECO:0000256" key="7">
    <source>
        <dbReference type="ARBA" id="ARBA00023242"/>
    </source>
</evidence>
<evidence type="ECO:0000313" key="10">
    <source>
        <dbReference type="EMBL" id="KAK4208360.1"/>
    </source>
</evidence>
<dbReference type="EMBL" id="MU858247">
    <property type="protein sequence ID" value="KAK4208360.1"/>
    <property type="molecule type" value="Genomic_DNA"/>
</dbReference>
<dbReference type="AlphaFoldDB" id="A0AAN7B4Z6"/>
<comment type="catalytic activity">
    <reaction evidence="9">
        <text>L-methionyl-[protein] + S-adenosyl-L-methionine = S-methyl-L-methionyl-[protein] + S-adenosyl-L-homocysteine</text>
        <dbReference type="Rhea" id="RHEA:60560"/>
        <dbReference type="Rhea" id="RHEA-COMP:12313"/>
        <dbReference type="Rhea" id="RHEA-COMP:15592"/>
        <dbReference type="ChEBI" id="CHEBI:16044"/>
        <dbReference type="ChEBI" id="CHEBI:57856"/>
        <dbReference type="ChEBI" id="CHEBI:59789"/>
        <dbReference type="ChEBI" id="CHEBI:142742"/>
    </reaction>
    <physiologicalReaction direction="left-to-right" evidence="9">
        <dbReference type="Rhea" id="RHEA:60561"/>
    </physiologicalReaction>
</comment>
<dbReference type="GO" id="GO:0008168">
    <property type="term" value="F:methyltransferase activity"/>
    <property type="evidence" value="ECO:0007669"/>
    <property type="project" value="UniProtKB-KW"/>
</dbReference>
<reference evidence="10" key="1">
    <citation type="journal article" date="2023" name="Mol. Phylogenet. Evol.">
        <title>Genome-scale phylogeny and comparative genomics of the fungal order Sordariales.</title>
        <authorList>
            <person name="Hensen N."/>
            <person name="Bonometti L."/>
            <person name="Westerberg I."/>
            <person name="Brannstrom I.O."/>
            <person name="Guillou S."/>
            <person name="Cros-Aarteil S."/>
            <person name="Calhoun S."/>
            <person name="Haridas S."/>
            <person name="Kuo A."/>
            <person name="Mondo S."/>
            <person name="Pangilinan J."/>
            <person name="Riley R."/>
            <person name="LaButti K."/>
            <person name="Andreopoulos B."/>
            <person name="Lipzen A."/>
            <person name="Chen C."/>
            <person name="Yan M."/>
            <person name="Daum C."/>
            <person name="Ng V."/>
            <person name="Clum A."/>
            <person name="Steindorff A."/>
            <person name="Ohm R.A."/>
            <person name="Martin F."/>
            <person name="Silar P."/>
            <person name="Natvig D.O."/>
            <person name="Lalanne C."/>
            <person name="Gautier V."/>
            <person name="Ament-Velasquez S.L."/>
            <person name="Kruys A."/>
            <person name="Hutchinson M.I."/>
            <person name="Powell A.J."/>
            <person name="Barry K."/>
            <person name="Miller A.N."/>
            <person name="Grigoriev I.V."/>
            <person name="Debuchy R."/>
            <person name="Gladieux P."/>
            <person name="Hiltunen Thoren M."/>
            <person name="Johannesson H."/>
        </authorList>
    </citation>
    <scope>NUCLEOTIDE SEQUENCE</scope>
    <source>
        <strain evidence="10">PSN293</strain>
    </source>
</reference>
<dbReference type="InterPro" id="IPR029063">
    <property type="entry name" value="SAM-dependent_MTases_sf"/>
</dbReference>
<reference evidence="10" key="2">
    <citation type="submission" date="2023-05" db="EMBL/GenBank/DDBJ databases">
        <authorList>
            <consortium name="Lawrence Berkeley National Laboratory"/>
            <person name="Steindorff A."/>
            <person name="Hensen N."/>
            <person name="Bonometti L."/>
            <person name="Westerberg I."/>
            <person name="Brannstrom I.O."/>
            <person name="Guillou S."/>
            <person name="Cros-Aarteil S."/>
            <person name="Calhoun S."/>
            <person name="Haridas S."/>
            <person name="Kuo A."/>
            <person name="Mondo S."/>
            <person name="Pangilinan J."/>
            <person name="Riley R."/>
            <person name="Labutti K."/>
            <person name="Andreopoulos B."/>
            <person name="Lipzen A."/>
            <person name="Chen C."/>
            <person name="Yanf M."/>
            <person name="Daum C."/>
            <person name="Ng V."/>
            <person name="Clum A."/>
            <person name="Ohm R."/>
            <person name="Martin F."/>
            <person name="Silar P."/>
            <person name="Natvig D."/>
            <person name="Lalanne C."/>
            <person name="Gautier V."/>
            <person name="Ament-Velasquez S.L."/>
            <person name="Kruys A."/>
            <person name="Hutchinson M.I."/>
            <person name="Powell A.J."/>
            <person name="Barry K."/>
            <person name="Miller A.N."/>
            <person name="Grigoriev I.V."/>
            <person name="Debuchy R."/>
            <person name="Gladieux P."/>
            <person name="Thoren M.H."/>
            <person name="Johannesson H."/>
        </authorList>
    </citation>
    <scope>NUCLEOTIDE SEQUENCE</scope>
    <source>
        <strain evidence="10">PSN293</strain>
    </source>
</reference>
<keyword evidence="5" id="KW-0805">Transcription regulation</keyword>
<comment type="similarity">
    <text evidence="8">Belongs to the methyltransferase superfamily. LaeA methyltransferase family.</text>
</comment>
<evidence type="ECO:0000256" key="8">
    <source>
        <dbReference type="ARBA" id="ARBA00038158"/>
    </source>
</evidence>
<keyword evidence="3" id="KW-0808">Transferase</keyword>
<organism evidence="10 11">
    <name type="scientific">Rhypophila decipiens</name>
    <dbReference type="NCBI Taxonomy" id="261697"/>
    <lineage>
        <taxon>Eukaryota</taxon>
        <taxon>Fungi</taxon>
        <taxon>Dikarya</taxon>
        <taxon>Ascomycota</taxon>
        <taxon>Pezizomycotina</taxon>
        <taxon>Sordariomycetes</taxon>
        <taxon>Sordariomycetidae</taxon>
        <taxon>Sordariales</taxon>
        <taxon>Naviculisporaceae</taxon>
        <taxon>Rhypophila</taxon>
    </lineage>
</organism>
<comment type="caution">
    <text evidence="10">The sequence shown here is derived from an EMBL/GenBank/DDBJ whole genome shotgun (WGS) entry which is preliminary data.</text>
</comment>
<evidence type="ECO:0000313" key="11">
    <source>
        <dbReference type="Proteomes" id="UP001301769"/>
    </source>
</evidence>
<name>A0AAN7B4Z6_9PEZI</name>
<dbReference type="GO" id="GO:0032259">
    <property type="term" value="P:methylation"/>
    <property type="evidence" value="ECO:0007669"/>
    <property type="project" value="UniProtKB-KW"/>
</dbReference>
<evidence type="ECO:0000256" key="9">
    <source>
        <dbReference type="ARBA" id="ARBA00047870"/>
    </source>
</evidence>
<sequence>MGAVRPRRVDGYLENGRFYGSWKRGHYPFPYDEEEKERLDIFHKMFMTARKDVYYFAPIDKLPSPLILDLGCGTGIWTIDVADKFPQGMVHGVDLALIQPEYIPPNIKFDQMDIEDPWRNMRPGEWDLIHMRTLNGSIANWPHLYGEIYRHLKPQSGYIEQVEIDFVPKSHDNSVHQHTCVAQWAEELMAATEKLGRPLRMDAEVTKRRLHAAGFVEIRHETIMIPLNGWPSDAQARDVGRWFNLGMKLGIHALTVGPLTRAHNRSAEEVYNIINRVTGEIHLRELRGFCTLHIFSARRP</sequence>
<dbReference type="PANTHER" id="PTHR43591:SF30">
    <property type="entry name" value="PROTEIN-METHIONINE METHYLTRANSFERASE LAEA"/>
    <property type="match status" value="1"/>
</dbReference>
<dbReference type="CDD" id="cd02440">
    <property type="entry name" value="AdoMet_MTases"/>
    <property type="match status" value="1"/>
</dbReference>
<keyword evidence="4" id="KW-0949">S-adenosyl-L-methionine</keyword>
<evidence type="ECO:0000256" key="1">
    <source>
        <dbReference type="ARBA" id="ARBA00004123"/>
    </source>
</evidence>
<evidence type="ECO:0000256" key="6">
    <source>
        <dbReference type="ARBA" id="ARBA00023163"/>
    </source>
</evidence>
<keyword evidence="7" id="KW-0539">Nucleus</keyword>
<dbReference type="Gene3D" id="3.40.50.150">
    <property type="entry name" value="Vaccinia Virus protein VP39"/>
    <property type="match status" value="1"/>
</dbReference>
<dbReference type="GO" id="GO:0005634">
    <property type="term" value="C:nucleus"/>
    <property type="evidence" value="ECO:0007669"/>
    <property type="project" value="UniProtKB-SubCell"/>
</dbReference>
<keyword evidence="6" id="KW-0804">Transcription</keyword>
<evidence type="ECO:0000256" key="4">
    <source>
        <dbReference type="ARBA" id="ARBA00022691"/>
    </source>
</evidence>
<evidence type="ECO:0000256" key="3">
    <source>
        <dbReference type="ARBA" id="ARBA00022679"/>
    </source>
</evidence>
<dbReference type="Proteomes" id="UP001301769">
    <property type="component" value="Unassembled WGS sequence"/>
</dbReference>
<dbReference type="Pfam" id="PF13489">
    <property type="entry name" value="Methyltransf_23"/>
    <property type="match status" value="1"/>
</dbReference>
<proteinExistence type="inferred from homology"/>
<evidence type="ECO:0000256" key="5">
    <source>
        <dbReference type="ARBA" id="ARBA00023015"/>
    </source>
</evidence>